<evidence type="ECO:0000313" key="1">
    <source>
        <dbReference type="EMBL" id="KKN24527.1"/>
    </source>
</evidence>
<gene>
    <name evidence="1" type="ORF">LCGC14_0893890</name>
</gene>
<protein>
    <submittedName>
        <fullName evidence="1">Uncharacterized protein</fullName>
    </submittedName>
</protein>
<accession>A0A0F9PJ42</accession>
<reference evidence="1" key="1">
    <citation type="journal article" date="2015" name="Nature">
        <title>Complex archaea that bridge the gap between prokaryotes and eukaryotes.</title>
        <authorList>
            <person name="Spang A."/>
            <person name="Saw J.H."/>
            <person name="Jorgensen S.L."/>
            <person name="Zaremba-Niedzwiedzka K."/>
            <person name="Martijn J."/>
            <person name="Lind A.E."/>
            <person name="van Eijk R."/>
            <person name="Schleper C."/>
            <person name="Guy L."/>
            <person name="Ettema T.J."/>
        </authorList>
    </citation>
    <scope>NUCLEOTIDE SEQUENCE</scope>
</reference>
<comment type="caution">
    <text evidence="1">The sequence shown here is derived from an EMBL/GenBank/DDBJ whole genome shotgun (WGS) entry which is preliminary data.</text>
</comment>
<organism evidence="1">
    <name type="scientific">marine sediment metagenome</name>
    <dbReference type="NCBI Taxonomy" id="412755"/>
    <lineage>
        <taxon>unclassified sequences</taxon>
        <taxon>metagenomes</taxon>
        <taxon>ecological metagenomes</taxon>
    </lineage>
</organism>
<proteinExistence type="predicted"/>
<dbReference type="AlphaFoldDB" id="A0A0F9PJ42"/>
<sequence length="166" mass="17212">MGEGLKLLSGGLHFVHVGTSGFIAASEDLFNGSPATDIVNMENFTEVVFIVSKVAGGTGTATATMESCDTVVPGTATEINFWYRACTTPDVWGAITAAVAATGVPITAGADQQWLFGVRSEGLSGTDKYVRLKLTETESTAVDGSVACIMAGGRFVREITPVTVLV</sequence>
<dbReference type="EMBL" id="LAZR01002876">
    <property type="protein sequence ID" value="KKN24527.1"/>
    <property type="molecule type" value="Genomic_DNA"/>
</dbReference>
<name>A0A0F9PJ42_9ZZZZ</name>